<dbReference type="GO" id="GO:0070814">
    <property type="term" value="P:hydrogen sulfide biosynthetic process"/>
    <property type="evidence" value="ECO:0007669"/>
    <property type="project" value="UniProtKB-UniRule"/>
</dbReference>
<evidence type="ECO:0000313" key="10">
    <source>
        <dbReference type="EMBL" id="CAB3290101.1"/>
    </source>
</evidence>
<dbReference type="Gene3D" id="3.10.400.10">
    <property type="entry name" value="Sulfate adenylyltransferase"/>
    <property type="match status" value="1"/>
</dbReference>
<sequence>MERDYLYRAKSEIQELYIISKINIGEGMVSKPHGGKLVKRLMSEKAKERTLEEKNSYIRISISERAALDLENIAYGIYSPLDGFLREDDLISVLNDMHLSDGLAWTIPIVLDVNEGNINFTEGDEILLCYNELPIAKMDVDNIYKYNKKEYAQKVFKTTDINHPGVANTYKMGDYLIGGDIKLINEIPNKFSKYTLRPEDTRKLFKKNTWKTIVAFQTRNVPHLGHEYLQKSALTFVDGLFINPVLGKKKKGDYKDEVILKAYETLFKHYYPKDSAVLATVRYEMRYAGPREAIHHAIMRKNFGCTHFIVGRDHAGVGNYYGPYEAQEIFKNFPDLGITPMFFKEFFYCKKCKGIVNEKICPHPMEDREYFSGTKIRNMIVEGKEPPEYFMRKEVYETIMSFENPFVGDE</sequence>
<keyword evidence="4 7" id="KW-0547">Nucleotide-binding</keyword>
<evidence type="ECO:0000256" key="5">
    <source>
        <dbReference type="ARBA" id="ARBA00022840"/>
    </source>
</evidence>
<dbReference type="KEGG" id="mesg:MLAUSG7_1579"/>
<dbReference type="InterPro" id="IPR024951">
    <property type="entry name" value="Sulfurylase_cat_dom"/>
</dbReference>
<dbReference type="NCBIfam" id="TIGR00339">
    <property type="entry name" value="sopT"/>
    <property type="match status" value="1"/>
</dbReference>
<dbReference type="InterPro" id="IPR025980">
    <property type="entry name" value="ATP-Sase_PUA-like_dom"/>
</dbReference>
<keyword evidence="2 7" id="KW-0808">Transferase</keyword>
<gene>
    <name evidence="7 10" type="primary">sat</name>
    <name evidence="10" type="ORF">MLAUSG7_1579</name>
</gene>
<evidence type="ECO:0000259" key="9">
    <source>
        <dbReference type="Pfam" id="PF14306"/>
    </source>
</evidence>
<proteinExistence type="inferred from homology"/>
<feature type="domain" description="Sulphate adenylyltransferase catalytic" evidence="8">
    <location>
        <begin position="193"/>
        <end position="401"/>
    </location>
</feature>
<evidence type="ECO:0000256" key="3">
    <source>
        <dbReference type="ARBA" id="ARBA00022695"/>
    </source>
</evidence>
<dbReference type="Gene3D" id="3.40.50.620">
    <property type="entry name" value="HUPs"/>
    <property type="match status" value="1"/>
</dbReference>
<dbReference type="HAMAP" id="MF_00066">
    <property type="entry name" value="Sulf_adenylyltr"/>
    <property type="match status" value="1"/>
</dbReference>
<evidence type="ECO:0000259" key="8">
    <source>
        <dbReference type="Pfam" id="PF01747"/>
    </source>
</evidence>
<comment type="pathway">
    <text evidence="1 7">Sulfur metabolism; hydrogen sulfide biosynthesis; sulfite from sulfate: step 1/3.</text>
</comment>
<dbReference type="UniPathway" id="UPA00140">
    <property type="reaction ID" value="UER00204"/>
</dbReference>
<keyword evidence="5 7" id="KW-0067">ATP-binding</keyword>
<dbReference type="GO" id="GO:0004781">
    <property type="term" value="F:sulfate adenylyltransferase (ATP) activity"/>
    <property type="evidence" value="ECO:0007669"/>
    <property type="project" value="UniProtKB-UniRule"/>
</dbReference>
<dbReference type="InterPro" id="IPR015947">
    <property type="entry name" value="PUA-like_sf"/>
</dbReference>
<dbReference type="EMBL" id="LR792632">
    <property type="protein sequence ID" value="CAB3290101.1"/>
    <property type="molecule type" value="Genomic_DNA"/>
</dbReference>
<comment type="catalytic activity">
    <reaction evidence="7">
        <text>sulfate + ATP + H(+) = adenosine 5'-phosphosulfate + diphosphate</text>
        <dbReference type="Rhea" id="RHEA:18133"/>
        <dbReference type="ChEBI" id="CHEBI:15378"/>
        <dbReference type="ChEBI" id="CHEBI:16189"/>
        <dbReference type="ChEBI" id="CHEBI:30616"/>
        <dbReference type="ChEBI" id="CHEBI:33019"/>
        <dbReference type="ChEBI" id="CHEBI:58243"/>
        <dbReference type="EC" id="2.7.7.4"/>
    </reaction>
</comment>
<dbReference type="PANTHER" id="PTHR43509">
    <property type="match status" value="1"/>
</dbReference>
<feature type="domain" description="ATP-sulfurylase PUA-like" evidence="9">
    <location>
        <begin position="31"/>
        <end position="186"/>
    </location>
</feature>
<comment type="similarity">
    <text evidence="6 7">Belongs to the sulfate adenylyltransferase family.</text>
</comment>
<evidence type="ECO:0000313" key="11">
    <source>
        <dbReference type="Proteomes" id="UP000679213"/>
    </source>
</evidence>
<dbReference type="Pfam" id="PF01747">
    <property type="entry name" value="ATP-sulfurylase"/>
    <property type="match status" value="1"/>
</dbReference>
<evidence type="ECO:0000256" key="1">
    <source>
        <dbReference type="ARBA" id="ARBA00005048"/>
    </source>
</evidence>
<dbReference type="InterPro" id="IPR020792">
    <property type="entry name" value="SO4_adenylyltransferase_pro"/>
</dbReference>
<dbReference type="InterPro" id="IPR002650">
    <property type="entry name" value="Sulphate_adenylyltransferase"/>
</dbReference>
<reference evidence="10 11" key="1">
    <citation type="submission" date="2020-04" db="EMBL/GenBank/DDBJ databases">
        <authorList>
            <consortium name="Genoscope - CEA"/>
            <person name="William W."/>
        </authorList>
    </citation>
    <scope>NUCLEOTIDE SEQUENCE [LARGE SCALE GENOMIC DNA]</scope>
    <source>
        <strain evidence="10 11">SG7</strain>
    </source>
</reference>
<protein>
    <recommendedName>
        <fullName evidence="7">Sulfate adenylyltransferase</fullName>
        <ecNumber evidence="7">2.7.7.4</ecNumber>
    </recommendedName>
    <alternativeName>
        <fullName evidence="7">ATP-sulfurylase</fullName>
    </alternativeName>
    <alternativeName>
        <fullName evidence="7">Sulfate adenylate transferase</fullName>
        <shortName evidence="7">SAT</shortName>
    </alternativeName>
</protein>
<dbReference type="PANTHER" id="PTHR43509:SF1">
    <property type="entry name" value="SULFATE ADENYLYLTRANSFERASE"/>
    <property type="match status" value="1"/>
</dbReference>
<dbReference type="EC" id="2.7.7.4" evidence="7"/>
<dbReference type="GO" id="GO:0005524">
    <property type="term" value="F:ATP binding"/>
    <property type="evidence" value="ECO:0007669"/>
    <property type="project" value="UniProtKB-KW"/>
</dbReference>
<dbReference type="NCBIfam" id="NF003166">
    <property type="entry name" value="PRK04149.1"/>
    <property type="match status" value="1"/>
</dbReference>
<evidence type="ECO:0000256" key="4">
    <source>
        <dbReference type="ARBA" id="ARBA00022741"/>
    </source>
</evidence>
<keyword evidence="3 7" id="KW-0548">Nucleotidyltransferase</keyword>
<dbReference type="InterPro" id="IPR014729">
    <property type="entry name" value="Rossmann-like_a/b/a_fold"/>
</dbReference>
<keyword evidence="11" id="KW-1185">Reference proteome</keyword>
<accession>A0A8D6T1C0</accession>
<dbReference type="Proteomes" id="UP000679213">
    <property type="component" value="Chromosome I"/>
</dbReference>
<evidence type="ECO:0000256" key="6">
    <source>
        <dbReference type="ARBA" id="ARBA00037980"/>
    </source>
</evidence>
<name>A0A8D6T1C0_9EURY</name>
<dbReference type="GO" id="GO:0000103">
    <property type="term" value="P:sulfate assimilation"/>
    <property type="evidence" value="ECO:0007669"/>
    <property type="project" value="UniProtKB-UniRule"/>
</dbReference>
<dbReference type="SUPFAM" id="SSF52374">
    <property type="entry name" value="Nucleotidylyl transferase"/>
    <property type="match status" value="1"/>
</dbReference>
<dbReference type="CDD" id="cd00517">
    <property type="entry name" value="ATPS"/>
    <property type="match status" value="1"/>
</dbReference>
<organism evidence="10 11">
    <name type="scientific">Methanocaldococcus lauensis</name>
    <dbReference type="NCBI Taxonomy" id="2546128"/>
    <lineage>
        <taxon>Archaea</taxon>
        <taxon>Methanobacteriati</taxon>
        <taxon>Methanobacteriota</taxon>
        <taxon>Methanomada group</taxon>
        <taxon>Methanococci</taxon>
        <taxon>Methanococcales</taxon>
        <taxon>Methanocaldococcaceae</taxon>
        <taxon>Methanocaldococcus</taxon>
    </lineage>
</organism>
<evidence type="ECO:0000256" key="7">
    <source>
        <dbReference type="HAMAP-Rule" id="MF_00066"/>
    </source>
</evidence>
<dbReference type="AlphaFoldDB" id="A0A8D6T1C0"/>
<dbReference type="Pfam" id="PF14306">
    <property type="entry name" value="PUA_2"/>
    <property type="match status" value="1"/>
</dbReference>
<dbReference type="SUPFAM" id="SSF88697">
    <property type="entry name" value="PUA domain-like"/>
    <property type="match status" value="1"/>
</dbReference>
<evidence type="ECO:0000256" key="2">
    <source>
        <dbReference type="ARBA" id="ARBA00022679"/>
    </source>
</evidence>